<feature type="domain" description="Methyltransferase type 11" evidence="1">
    <location>
        <begin position="28"/>
        <end position="110"/>
    </location>
</feature>
<dbReference type="CDD" id="cd02440">
    <property type="entry name" value="AdoMet_MTases"/>
    <property type="match status" value="1"/>
</dbReference>
<dbReference type="EMBL" id="SHNO01000002">
    <property type="protein sequence ID" value="MCX2979026.1"/>
    <property type="molecule type" value="Genomic_DNA"/>
</dbReference>
<dbReference type="GO" id="GO:0032259">
    <property type="term" value="P:methylation"/>
    <property type="evidence" value="ECO:0007669"/>
    <property type="project" value="UniProtKB-KW"/>
</dbReference>
<dbReference type="Gene3D" id="3.40.50.150">
    <property type="entry name" value="Vaccinia Virus protein VP39"/>
    <property type="match status" value="1"/>
</dbReference>
<gene>
    <name evidence="2" type="ORF">EYC82_16905</name>
</gene>
<comment type="caution">
    <text evidence="2">The sequence shown here is derived from an EMBL/GenBank/DDBJ whole genome shotgun (WGS) entry which is preliminary data.</text>
</comment>
<evidence type="ECO:0000313" key="2">
    <source>
        <dbReference type="EMBL" id="MCX2979026.1"/>
    </source>
</evidence>
<dbReference type="InterPro" id="IPR029063">
    <property type="entry name" value="SAM-dependent_MTases_sf"/>
</dbReference>
<organism evidence="2 3">
    <name type="scientific">Candidatus Marimicrobium litorale</name>
    <dbReference type="NCBI Taxonomy" id="2518991"/>
    <lineage>
        <taxon>Bacteria</taxon>
        <taxon>Pseudomonadati</taxon>
        <taxon>Pseudomonadota</taxon>
        <taxon>Gammaproteobacteria</taxon>
        <taxon>Cellvibrionales</taxon>
        <taxon>Halieaceae</taxon>
        <taxon>Marimicrobium</taxon>
    </lineage>
</organism>
<accession>A0ABT3T9Q6</accession>
<protein>
    <submittedName>
        <fullName evidence="2">Class I SAM-dependent methyltransferase</fullName>
    </submittedName>
</protein>
<dbReference type="RefSeq" id="WP_279250811.1">
    <property type="nucleotide sequence ID" value="NZ_SHNO01000002.1"/>
</dbReference>
<dbReference type="GO" id="GO:0008168">
    <property type="term" value="F:methyltransferase activity"/>
    <property type="evidence" value="ECO:0007669"/>
    <property type="project" value="UniProtKB-KW"/>
</dbReference>
<dbReference type="SUPFAM" id="SSF53335">
    <property type="entry name" value="S-adenosyl-L-methionine-dependent methyltransferases"/>
    <property type="match status" value="1"/>
</dbReference>
<dbReference type="Proteomes" id="UP001143304">
    <property type="component" value="Unassembled WGS sequence"/>
</dbReference>
<keyword evidence="2" id="KW-0489">Methyltransferase</keyword>
<proteinExistence type="predicted"/>
<dbReference type="InterPro" id="IPR013216">
    <property type="entry name" value="Methyltransf_11"/>
</dbReference>
<dbReference type="Pfam" id="PF08241">
    <property type="entry name" value="Methyltransf_11"/>
    <property type="match status" value="1"/>
</dbReference>
<name>A0ABT3T9Q6_9GAMM</name>
<evidence type="ECO:0000313" key="3">
    <source>
        <dbReference type="Proteomes" id="UP001143304"/>
    </source>
</evidence>
<keyword evidence="3" id="KW-1185">Reference proteome</keyword>
<keyword evidence="2" id="KW-0808">Transferase</keyword>
<sequence length="151" mass="17017">MSINYRKSWGKVVRERAEALSALEGPFLDVGCSSGGYVSLLVSQGETAVGMDIEENETWKHSPERFSVGSTQALEYHDNEFETVYSFEVLEHLDQPALALQEMVKVSRQNVLISVPDCEVPKIFRQSGLTFNAMNPSYYICMLTVCQLNKR</sequence>
<evidence type="ECO:0000259" key="1">
    <source>
        <dbReference type="Pfam" id="PF08241"/>
    </source>
</evidence>
<reference evidence="2" key="1">
    <citation type="submission" date="2019-02" db="EMBL/GenBank/DDBJ databases">
        <authorList>
            <person name="Li S.-H."/>
        </authorList>
    </citation>
    <scope>NUCLEOTIDE SEQUENCE</scope>
    <source>
        <strain evidence="2">IMCC11814</strain>
    </source>
</reference>